<dbReference type="Proteomes" id="UP000572635">
    <property type="component" value="Unassembled WGS sequence"/>
</dbReference>
<gene>
    <name evidence="1" type="ORF">HDA36_001059</name>
</gene>
<evidence type="ECO:0000313" key="2">
    <source>
        <dbReference type="Proteomes" id="UP000572635"/>
    </source>
</evidence>
<comment type="caution">
    <text evidence="1">The sequence shown here is derived from an EMBL/GenBank/DDBJ whole genome shotgun (WGS) entry which is preliminary data.</text>
</comment>
<protein>
    <submittedName>
        <fullName evidence="1">Uncharacterized protein</fullName>
    </submittedName>
</protein>
<accession>A0A7W8VCH4</accession>
<dbReference type="AlphaFoldDB" id="A0A7W8VCH4"/>
<dbReference type="RefSeq" id="WP_184389329.1">
    <property type="nucleotide sequence ID" value="NZ_BAAAJD010000108.1"/>
</dbReference>
<evidence type="ECO:0000313" key="1">
    <source>
        <dbReference type="EMBL" id="MBB5430975.1"/>
    </source>
</evidence>
<reference evidence="1 2" key="1">
    <citation type="submission" date="2020-08" db="EMBL/GenBank/DDBJ databases">
        <title>Sequencing the genomes of 1000 actinobacteria strains.</title>
        <authorList>
            <person name="Klenk H.-P."/>
        </authorList>
    </citation>
    <scope>NUCLEOTIDE SEQUENCE [LARGE SCALE GENOMIC DNA]</scope>
    <source>
        <strain evidence="1 2">DSM 44551</strain>
    </source>
</reference>
<sequence>MSTDLFGVRVLDLDHERRRVRFRVFVVYYEPSWGTGELLPDDPSFFCRLLWEAAEDFTPHRFGPMTDIVTLHEFLDEGWVEGNAHRFVEGVERVAVRNHPVGDADFDRLAMFYYERDGRWQDEDRLAQADYDVRVTDAR</sequence>
<dbReference type="EMBL" id="JACHDB010000001">
    <property type="protein sequence ID" value="MBB5430975.1"/>
    <property type="molecule type" value="Genomic_DNA"/>
</dbReference>
<organism evidence="1 2">
    <name type="scientific">Nocardiopsis composta</name>
    <dbReference type="NCBI Taxonomy" id="157465"/>
    <lineage>
        <taxon>Bacteria</taxon>
        <taxon>Bacillati</taxon>
        <taxon>Actinomycetota</taxon>
        <taxon>Actinomycetes</taxon>
        <taxon>Streptosporangiales</taxon>
        <taxon>Nocardiopsidaceae</taxon>
        <taxon>Nocardiopsis</taxon>
    </lineage>
</organism>
<name>A0A7W8VCH4_9ACTN</name>
<keyword evidence="2" id="KW-1185">Reference proteome</keyword>
<proteinExistence type="predicted"/>